<evidence type="ECO:0000313" key="1">
    <source>
        <dbReference type="EMBL" id="KAF2096138.1"/>
    </source>
</evidence>
<name>A0A9P4I9W4_9PEZI</name>
<gene>
    <name evidence="1" type="ORF">NA57DRAFT_59196</name>
</gene>
<reference evidence="1" key="1">
    <citation type="journal article" date="2020" name="Stud. Mycol.">
        <title>101 Dothideomycetes genomes: a test case for predicting lifestyles and emergence of pathogens.</title>
        <authorList>
            <person name="Haridas S."/>
            <person name="Albert R."/>
            <person name="Binder M."/>
            <person name="Bloem J."/>
            <person name="Labutti K."/>
            <person name="Salamov A."/>
            <person name="Andreopoulos B."/>
            <person name="Baker S."/>
            <person name="Barry K."/>
            <person name="Bills G."/>
            <person name="Bluhm B."/>
            <person name="Cannon C."/>
            <person name="Castanera R."/>
            <person name="Culley D."/>
            <person name="Daum C."/>
            <person name="Ezra D."/>
            <person name="Gonzalez J."/>
            <person name="Henrissat B."/>
            <person name="Kuo A."/>
            <person name="Liang C."/>
            <person name="Lipzen A."/>
            <person name="Lutzoni F."/>
            <person name="Magnuson J."/>
            <person name="Mondo S."/>
            <person name="Nolan M."/>
            <person name="Ohm R."/>
            <person name="Pangilinan J."/>
            <person name="Park H.-J."/>
            <person name="Ramirez L."/>
            <person name="Alfaro M."/>
            <person name="Sun H."/>
            <person name="Tritt A."/>
            <person name="Yoshinaga Y."/>
            <person name="Zwiers L.-H."/>
            <person name="Turgeon B."/>
            <person name="Goodwin S."/>
            <person name="Spatafora J."/>
            <person name="Crous P."/>
            <person name="Grigoriev I."/>
        </authorList>
    </citation>
    <scope>NUCLEOTIDE SEQUENCE</scope>
    <source>
        <strain evidence="1">CBS 133067</strain>
    </source>
</reference>
<comment type="caution">
    <text evidence="1">The sequence shown here is derived from an EMBL/GenBank/DDBJ whole genome shotgun (WGS) entry which is preliminary data.</text>
</comment>
<accession>A0A9P4I9W4</accession>
<keyword evidence="2" id="KW-1185">Reference proteome</keyword>
<dbReference type="EMBL" id="ML978130">
    <property type="protein sequence ID" value="KAF2096138.1"/>
    <property type="molecule type" value="Genomic_DNA"/>
</dbReference>
<sequence length="223" mass="25415">MTIQYHGLPLSTTTEPQIDELLPHTDDAIPSTELVDEKPNLWESRLPADGQDEFARYFQHYPYTHPGWLLSQPWGARALNNTPNVEYTSPASSTTRFDQGPPLVPSWFEGREGLGEEGVRECNGLPAFVPPQMKKRRRQEDGSSALEEVMEYNALELRKADLELHVAKMEHELVCEEGGLADLVAAAKRKQAVSYLRVEIARLEWKMVDMRCKRRLRTGQLEV</sequence>
<protein>
    <submittedName>
        <fullName evidence="1">Uncharacterized protein</fullName>
    </submittedName>
</protein>
<dbReference type="AlphaFoldDB" id="A0A9P4I9W4"/>
<proteinExistence type="predicted"/>
<dbReference type="Proteomes" id="UP000799772">
    <property type="component" value="Unassembled WGS sequence"/>
</dbReference>
<organism evidence="1 2">
    <name type="scientific">Rhizodiscina lignyota</name>
    <dbReference type="NCBI Taxonomy" id="1504668"/>
    <lineage>
        <taxon>Eukaryota</taxon>
        <taxon>Fungi</taxon>
        <taxon>Dikarya</taxon>
        <taxon>Ascomycota</taxon>
        <taxon>Pezizomycotina</taxon>
        <taxon>Dothideomycetes</taxon>
        <taxon>Pleosporomycetidae</taxon>
        <taxon>Aulographales</taxon>
        <taxon>Rhizodiscinaceae</taxon>
        <taxon>Rhizodiscina</taxon>
    </lineage>
</organism>
<evidence type="ECO:0000313" key="2">
    <source>
        <dbReference type="Proteomes" id="UP000799772"/>
    </source>
</evidence>